<reference evidence="3" key="1">
    <citation type="submission" date="2020-10" db="EMBL/GenBank/DDBJ databases">
        <authorList>
            <person name="Lu T."/>
            <person name="Wang Q."/>
            <person name="Han X."/>
        </authorList>
    </citation>
    <scope>NUCLEOTIDE SEQUENCE</scope>
    <source>
        <strain evidence="3">WQ 117</strain>
    </source>
</reference>
<dbReference type="EMBL" id="JADGIK010000007">
    <property type="protein sequence ID" value="MBF0597931.1"/>
    <property type="molecule type" value="Genomic_DNA"/>
</dbReference>
<keyword evidence="2" id="KW-0732">Signal</keyword>
<name>A0A8J7KE04_9FLAO</name>
<feature type="region of interest" description="Disordered" evidence="1">
    <location>
        <begin position="26"/>
        <end position="108"/>
    </location>
</feature>
<feature type="chain" id="PRO_5035265993" evidence="2">
    <location>
        <begin position="21"/>
        <end position="108"/>
    </location>
</feature>
<comment type="caution">
    <text evidence="3">The sequence shown here is derived from an EMBL/GenBank/DDBJ whole genome shotgun (WGS) entry which is preliminary data.</text>
</comment>
<organism evidence="3 4">
    <name type="scientific">Faecalibacter rhinopitheci</name>
    <dbReference type="NCBI Taxonomy" id="2779678"/>
    <lineage>
        <taxon>Bacteria</taxon>
        <taxon>Pseudomonadati</taxon>
        <taxon>Bacteroidota</taxon>
        <taxon>Flavobacteriia</taxon>
        <taxon>Flavobacteriales</taxon>
        <taxon>Weeksellaceae</taxon>
        <taxon>Faecalibacter</taxon>
    </lineage>
</organism>
<evidence type="ECO:0000256" key="2">
    <source>
        <dbReference type="SAM" id="SignalP"/>
    </source>
</evidence>
<dbReference type="PROSITE" id="PS51257">
    <property type="entry name" value="PROKAR_LIPOPROTEIN"/>
    <property type="match status" value="1"/>
</dbReference>
<evidence type="ECO:0000313" key="3">
    <source>
        <dbReference type="EMBL" id="MBF0597931.1"/>
    </source>
</evidence>
<protein>
    <submittedName>
        <fullName evidence="3">Uncharacterized protein</fullName>
    </submittedName>
</protein>
<proteinExistence type="predicted"/>
<accession>A0A8J7KE04</accession>
<feature type="compositionally biased region" description="Basic residues" evidence="1">
    <location>
        <begin position="35"/>
        <end position="63"/>
    </location>
</feature>
<keyword evidence="4" id="KW-1185">Reference proteome</keyword>
<evidence type="ECO:0000256" key="1">
    <source>
        <dbReference type="SAM" id="MobiDB-lite"/>
    </source>
</evidence>
<feature type="compositionally biased region" description="Basic residues" evidence="1">
    <location>
        <begin position="78"/>
        <end position="108"/>
    </location>
</feature>
<dbReference type="Proteomes" id="UP000608754">
    <property type="component" value="Unassembled WGS sequence"/>
</dbReference>
<sequence length="108" mass="12165">MLNKFTSLFLVIIISCFSIACSSSTSIPGMDRNGKSGHVHKQRSHPKAKIHKKKPLPPGHKKKIYGDKSAKRYAPGHNKPHKKVKMKAVKKKNHHDKGKKHPLYKGKP</sequence>
<gene>
    <name evidence="3" type="ORF">IM532_10850</name>
</gene>
<dbReference type="RefSeq" id="WP_194183478.1">
    <property type="nucleotide sequence ID" value="NZ_JADGIK010000007.1"/>
</dbReference>
<evidence type="ECO:0000313" key="4">
    <source>
        <dbReference type="Proteomes" id="UP000608754"/>
    </source>
</evidence>
<feature type="signal peptide" evidence="2">
    <location>
        <begin position="1"/>
        <end position="20"/>
    </location>
</feature>
<dbReference type="AlphaFoldDB" id="A0A8J7KE04"/>